<evidence type="ECO:0000256" key="2">
    <source>
        <dbReference type="ARBA" id="ARBA00022692"/>
    </source>
</evidence>
<dbReference type="EMBL" id="HBFQ01051347">
    <property type="protein sequence ID" value="CAD8862279.1"/>
    <property type="molecule type" value="Transcribed_RNA"/>
</dbReference>
<evidence type="ECO:0000313" key="8">
    <source>
        <dbReference type="EMBL" id="CAD8862279.1"/>
    </source>
</evidence>
<reference evidence="8" key="1">
    <citation type="submission" date="2021-01" db="EMBL/GenBank/DDBJ databases">
        <authorList>
            <person name="Corre E."/>
            <person name="Pelletier E."/>
            <person name="Niang G."/>
            <person name="Scheremetjew M."/>
            <person name="Finn R."/>
            <person name="Kale V."/>
            <person name="Holt S."/>
            <person name="Cochrane G."/>
            <person name="Meng A."/>
            <person name="Brown T."/>
            <person name="Cohen L."/>
        </authorList>
    </citation>
    <scope>NUCLEOTIDE SEQUENCE</scope>
</reference>
<keyword evidence="2" id="KW-0812">Transmembrane</keyword>
<dbReference type="AlphaFoldDB" id="A0A7S1AQT9"/>
<keyword evidence="6" id="KW-0732">Signal</keyword>
<comment type="subcellular location">
    <subcellularLocation>
        <location evidence="1">Membrane</location>
        <topology evidence="1">Multi-pass membrane protein</topology>
    </subcellularLocation>
</comment>
<accession>A0A7S1AQT9</accession>
<evidence type="ECO:0000259" key="7">
    <source>
        <dbReference type="Pfam" id="PF05154"/>
    </source>
</evidence>
<feature type="region of interest" description="Disordered" evidence="5">
    <location>
        <begin position="175"/>
        <end position="196"/>
    </location>
</feature>
<dbReference type="GO" id="GO:0016020">
    <property type="term" value="C:membrane"/>
    <property type="evidence" value="ECO:0007669"/>
    <property type="project" value="UniProtKB-SubCell"/>
</dbReference>
<dbReference type="Pfam" id="PF05154">
    <property type="entry name" value="TM2"/>
    <property type="match status" value="1"/>
</dbReference>
<feature type="chain" id="PRO_5030873391" description="TM2 domain-containing protein" evidence="6">
    <location>
        <begin position="25"/>
        <end position="196"/>
    </location>
</feature>
<organism evidence="8">
    <name type="scientific">Noctiluca scintillans</name>
    <name type="common">Sea sparkle</name>
    <name type="synonym">Red tide dinoflagellate</name>
    <dbReference type="NCBI Taxonomy" id="2966"/>
    <lineage>
        <taxon>Eukaryota</taxon>
        <taxon>Sar</taxon>
        <taxon>Alveolata</taxon>
        <taxon>Dinophyceae</taxon>
        <taxon>Noctilucales</taxon>
        <taxon>Noctilucaceae</taxon>
        <taxon>Noctiluca</taxon>
    </lineage>
</organism>
<evidence type="ECO:0000256" key="1">
    <source>
        <dbReference type="ARBA" id="ARBA00004141"/>
    </source>
</evidence>
<keyword evidence="4" id="KW-0472">Membrane</keyword>
<proteinExistence type="predicted"/>
<sequence>MTNSLNVHMLHSVLMMSFFLLVRGEIVRKIPDDLAERTGVFLNATSSMEYELHLEEVQMKSKFVMVLLCLSGLGCCGADRCYLGDCGMGWVKGLTLGGCGFWATVDFVAILINTLQMKESIDVLGMRANFWPQTERHAFYLMVADLTYSFGSCLFSFCGGLVIGKAVNSIQDEEPYVRMEPDEEPPPDQLVSEAVE</sequence>
<evidence type="ECO:0000256" key="4">
    <source>
        <dbReference type="ARBA" id="ARBA00023136"/>
    </source>
</evidence>
<evidence type="ECO:0000256" key="3">
    <source>
        <dbReference type="ARBA" id="ARBA00022989"/>
    </source>
</evidence>
<evidence type="ECO:0000256" key="6">
    <source>
        <dbReference type="SAM" id="SignalP"/>
    </source>
</evidence>
<gene>
    <name evidence="8" type="ORF">NSCI0253_LOCUS36634</name>
</gene>
<keyword evidence="3" id="KW-1133">Transmembrane helix</keyword>
<feature type="signal peptide" evidence="6">
    <location>
        <begin position="1"/>
        <end position="24"/>
    </location>
</feature>
<dbReference type="InterPro" id="IPR007829">
    <property type="entry name" value="TM2"/>
</dbReference>
<name>A0A7S1AQT9_NOCSC</name>
<evidence type="ECO:0000256" key="5">
    <source>
        <dbReference type="SAM" id="MobiDB-lite"/>
    </source>
</evidence>
<protein>
    <recommendedName>
        <fullName evidence="7">TM2 domain-containing protein</fullName>
    </recommendedName>
</protein>
<feature type="domain" description="TM2" evidence="7">
    <location>
        <begin position="59"/>
        <end position="108"/>
    </location>
</feature>